<reference evidence="1 3" key="1">
    <citation type="submission" date="2021-05" db="EMBL/GenBank/DDBJ databases">
        <title>Complete Genome Sequence of Latilactobacillus sp. Strain WDN19, a High D-Aspartate-producing Lactic Acid Bacterium Isolated from a Japanese Pickle.</title>
        <authorList>
            <person name="Kajitani K."/>
            <person name="Takahashi S."/>
        </authorList>
    </citation>
    <scope>NUCLEOTIDE SEQUENCE [LARGE SCALE GENOMIC DNA]</scope>
    <source>
        <strain evidence="1 3">WDN19</strain>
    </source>
</reference>
<evidence type="ECO:0008006" key="5">
    <source>
        <dbReference type="Google" id="ProtNLM"/>
    </source>
</evidence>
<organism evidence="2 4">
    <name type="scientific">Latilactobacillus curvatus</name>
    <name type="common">Lactobacillus curvatus</name>
    <dbReference type="NCBI Taxonomy" id="28038"/>
    <lineage>
        <taxon>Bacteria</taxon>
        <taxon>Bacillati</taxon>
        <taxon>Bacillota</taxon>
        <taxon>Bacilli</taxon>
        <taxon>Lactobacillales</taxon>
        <taxon>Lactobacillaceae</taxon>
        <taxon>Latilactobacillus</taxon>
    </lineage>
</organism>
<dbReference type="KEGG" id="lcv:FBA2_07455"/>
<name>A0A1B2A5P4_LATCU</name>
<evidence type="ECO:0000313" key="2">
    <source>
        <dbReference type="EMBL" id="WDC91606.1"/>
    </source>
</evidence>
<evidence type="ECO:0000313" key="3">
    <source>
        <dbReference type="Proteomes" id="UP000825100"/>
    </source>
</evidence>
<evidence type="ECO:0000313" key="4">
    <source>
        <dbReference type="Proteomes" id="UP001215533"/>
    </source>
</evidence>
<dbReference type="EMBL" id="AP024685">
    <property type="protein sequence ID" value="BCX31116.1"/>
    <property type="molecule type" value="Genomic_DNA"/>
</dbReference>
<keyword evidence="3" id="KW-1185">Reference proteome</keyword>
<dbReference type="OrthoDB" id="2320027at2"/>
<reference evidence="2" key="2">
    <citation type="submission" date="2023-02" db="EMBL/GenBank/DDBJ databases">
        <title>Complete genome sequence of Lactobacillus curvatus CACC879 isolated from Pig feces.</title>
        <authorList>
            <person name="Park S."/>
            <person name="Park M.A."/>
            <person name="Kim D.-H."/>
            <person name="Kim Y."/>
        </authorList>
    </citation>
    <scope>NUCLEOTIDE SEQUENCE</scope>
    <source>
        <strain evidence="2">CACC879</strain>
    </source>
</reference>
<gene>
    <name evidence="1" type="ORF">LTWDN19_16830</name>
    <name evidence="2" type="ORF">PSR33_05270</name>
</gene>
<dbReference type="Proteomes" id="UP000825100">
    <property type="component" value="Chromosome"/>
</dbReference>
<dbReference type="EMBL" id="CP117683">
    <property type="protein sequence ID" value="WDC91606.1"/>
    <property type="molecule type" value="Genomic_DNA"/>
</dbReference>
<dbReference type="Proteomes" id="UP001215533">
    <property type="component" value="Chromosome"/>
</dbReference>
<dbReference type="AlphaFoldDB" id="A0A1B2A5P4"/>
<sequence>MQTSWLATSIAFELQNTDYPNESLQRRMTAVKEDVQATEIQAVGEALASLHAGDTFATATLTTKSAYIAK</sequence>
<proteinExistence type="predicted"/>
<accession>A0A1B2A5P4</accession>
<evidence type="ECO:0000313" key="1">
    <source>
        <dbReference type="EMBL" id="BCX31116.1"/>
    </source>
</evidence>
<dbReference type="GeneID" id="49610906"/>
<dbReference type="RefSeq" id="WP_004270991.1">
    <property type="nucleotide sequence ID" value="NZ_AP024685.1"/>
</dbReference>
<protein>
    <recommendedName>
        <fullName evidence="5">DUF1659 domain-containing protein</fullName>
    </recommendedName>
</protein>